<dbReference type="PROSITE" id="PS50102">
    <property type="entry name" value="RRM"/>
    <property type="match status" value="1"/>
</dbReference>
<dbReference type="Proteomes" id="UP000772434">
    <property type="component" value="Unassembled WGS sequence"/>
</dbReference>
<feature type="domain" description="PWI" evidence="4">
    <location>
        <begin position="508"/>
        <end position="608"/>
    </location>
</feature>
<dbReference type="AlphaFoldDB" id="A0A9P5U7A2"/>
<dbReference type="EMBL" id="JADNRY010000059">
    <property type="protein sequence ID" value="KAF9068599.1"/>
    <property type="molecule type" value="Genomic_DNA"/>
</dbReference>
<dbReference type="Gene3D" id="3.30.70.330">
    <property type="match status" value="1"/>
</dbReference>
<keyword evidence="6" id="KW-1185">Reference proteome</keyword>
<dbReference type="InterPro" id="IPR034268">
    <property type="entry name" value="RBM25_RRM"/>
</dbReference>
<dbReference type="Pfam" id="PF00076">
    <property type="entry name" value="RRM_1"/>
    <property type="match status" value="1"/>
</dbReference>
<feature type="compositionally biased region" description="Basic and acidic residues" evidence="2">
    <location>
        <begin position="273"/>
        <end position="317"/>
    </location>
</feature>
<name>A0A9P5U7A2_9AGAR</name>
<dbReference type="InterPro" id="IPR012677">
    <property type="entry name" value="Nucleotide-bd_a/b_plait_sf"/>
</dbReference>
<dbReference type="GO" id="GO:0003729">
    <property type="term" value="F:mRNA binding"/>
    <property type="evidence" value="ECO:0007669"/>
    <property type="project" value="TreeGrafter"/>
</dbReference>
<dbReference type="SMART" id="SM00311">
    <property type="entry name" value="PWI"/>
    <property type="match status" value="1"/>
</dbReference>
<evidence type="ECO:0000256" key="2">
    <source>
        <dbReference type="SAM" id="MobiDB-lite"/>
    </source>
</evidence>
<proteinExistence type="predicted"/>
<feature type="region of interest" description="Disordered" evidence="2">
    <location>
        <begin position="218"/>
        <end position="317"/>
    </location>
</feature>
<dbReference type="InterPro" id="IPR002483">
    <property type="entry name" value="PWI_dom"/>
</dbReference>
<evidence type="ECO:0000313" key="5">
    <source>
        <dbReference type="EMBL" id="KAF9068599.1"/>
    </source>
</evidence>
<dbReference type="InterPro" id="IPR052768">
    <property type="entry name" value="RBM25"/>
</dbReference>
<sequence length="608" mass="69395">MQPVPNRMGLGLRPPFPSFGQGPSMSALAAQQQAMHFVPPQAQKQTKLFVGSISGGVTDSFINELLSACGKVTSFKRLITPANKPQGFGFADYDEPDSAIRAINLLNGVELPALEDGCANKNLLIKADEKTKAFLDAYSSQRMLTNADEEKDKHAKAKIEELVKRINKESQDAADSGLLDKEKYVIPPHLHDLQEADLPETQRGLVISEIAQFRERAAKREREKMRDVQTGFPQAGAPSGPKAREWGKPMPQQQSPVATSSRGKPAMTGFVKADSERGQVDDGRRSSRTTKTDEELEQERKESRKRDEEVSFRDRERRYEPRERVRIAALERAINRERATKEAEDRDRVEMRERLDLWDDDESDELFYLDRTRWRQLRSRRLEAEEAADIKSRRYEEQEAENLRRESEDFLARQMDEMQALAEEQRKAGLLLDDGALVKLNVSLAPAPAKEGGKEKATTVFAEEEDEEEEIKKRKVPLVKLDFSVAESSEKMKERLERIKESVPHDTESLFKAKVRWDGLSDAVIDRKFEPLVKRLMVKYLGDMEEEDLIMFVLEHLKDHKGPQKLVEGLDPVLEEEAIELTKSVWRQIIFESMAYGEGLLTEKMLVD</sequence>
<dbReference type="SUPFAM" id="SSF54928">
    <property type="entry name" value="RNA-binding domain, RBD"/>
    <property type="match status" value="1"/>
</dbReference>
<organism evidence="5 6">
    <name type="scientific">Rhodocollybia butyracea</name>
    <dbReference type="NCBI Taxonomy" id="206335"/>
    <lineage>
        <taxon>Eukaryota</taxon>
        <taxon>Fungi</taxon>
        <taxon>Dikarya</taxon>
        <taxon>Basidiomycota</taxon>
        <taxon>Agaricomycotina</taxon>
        <taxon>Agaricomycetes</taxon>
        <taxon>Agaricomycetidae</taxon>
        <taxon>Agaricales</taxon>
        <taxon>Marasmiineae</taxon>
        <taxon>Omphalotaceae</taxon>
        <taxon>Rhodocollybia</taxon>
    </lineage>
</organism>
<feature type="compositionally biased region" description="Basic and acidic residues" evidence="2">
    <location>
        <begin position="218"/>
        <end position="227"/>
    </location>
</feature>
<evidence type="ECO:0000256" key="1">
    <source>
        <dbReference type="PROSITE-ProRule" id="PRU00176"/>
    </source>
</evidence>
<dbReference type="GO" id="GO:0005681">
    <property type="term" value="C:spliceosomal complex"/>
    <property type="evidence" value="ECO:0007669"/>
    <property type="project" value="TreeGrafter"/>
</dbReference>
<dbReference type="OrthoDB" id="6275295at2759"/>
<dbReference type="SMART" id="SM00360">
    <property type="entry name" value="RRM"/>
    <property type="match status" value="1"/>
</dbReference>
<dbReference type="InterPro" id="IPR000504">
    <property type="entry name" value="RRM_dom"/>
</dbReference>
<dbReference type="PANTHER" id="PTHR18806">
    <property type="entry name" value="RBM25 PROTEIN"/>
    <property type="match status" value="1"/>
</dbReference>
<dbReference type="PROSITE" id="PS51025">
    <property type="entry name" value="PWI"/>
    <property type="match status" value="1"/>
</dbReference>
<evidence type="ECO:0000313" key="6">
    <source>
        <dbReference type="Proteomes" id="UP000772434"/>
    </source>
</evidence>
<dbReference type="InterPro" id="IPR035979">
    <property type="entry name" value="RBD_domain_sf"/>
</dbReference>
<evidence type="ECO:0000259" key="4">
    <source>
        <dbReference type="PROSITE" id="PS51025"/>
    </source>
</evidence>
<gene>
    <name evidence="5" type="ORF">BDP27DRAFT_1224065</name>
</gene>
<comment type="caution">
    <text evidence="5">The sequence shown here is derived from an EMBL/GenBank/DDBJ whole genome shotgun (WGS) entry which is preliminary data.</text>
</comment>
<dbReference type="CDD" id="cd12446">
    <property type="entry name" value="RRM_RBM25"/>
    <property type="match status" value="1"/>
</dbReference>
<dbReference type="Pfam" id="PF01480">
    <property type="entry name" value="PWI"/>
    <property type="match status" value="1"/>
</dbReference>
<accession>A0A9P5U7A2</accession>
<evidence type="ECO:0000259" key="3">
    <source>
        <dbReference type="PROSITE" id="PS50102"/>
    </source>
</evidence>
<dbReference type="Gene3D" id="1.20.1390.10">
    <property type="entry name" value="PWI domain"/>
    <property type="match status" value="1"/>
</dbReference>
<feature type="domain" description="RRM" evidence="3">
    <location>
        <begin position="46"/>
        <end position="130"/>
    </location>
</feature>
<reference evidence="5" key="1">
    <citation type="submission" date="2020-11" db="EMBL/GenBank/DDBJ databases">
        <authorList>
            <consortium name="DOE Joint Genome Institute"/>
            <person name="Ahrendt S."/>
            <person name="Riley R."/>
            <person name="Andreopoulos W."/>
            <person name="Labutti K."/>
            <person name="Pangilinan J."/>
            <person name="Ruiz-Duenas F.J."/>
            <person name="Barrasa J.M."/>
            <person name="Sanchez-Garcia M."/>
            <person name="Camarero S."/>
            <person name="Miyauchi S."/>
            <person name="Serrano A."/>
            <person name="Linde D."/>
            <person name="Babiker R."/>
            <person name="Drula E."/>
            <person name="Ayuso-Fernandez I."/>
            <person name="Pacheco R."/>
            <person name="Padilla G."/>
            <person name="Ferreira P."/>
            <person name="Barriuso J."/>
            <person name="Kellner H."/>
            <person name="Castanera R."/>
            <person name="Alfaro M."/>
            <person name="Ramirez L."/>
            <person name="Pisabarro A.G."/>
            <person name="Kuo A."/>
            <person name="Tritt A."/>
            <person name="Lipzen A."/>
            <person name="He G."/>
            <person name="Yan M."/>
            <person name="Ng V."/>
            <person name="Cullen D."/>
            <person name="Martin F."/>
            <person name="Rosso M.-N."/>
            <person name="Henrissat B."/>
            <person name="Hibbett D."/>
            <person name="Martinez A.T."/>
            <person name="Grigoriev I.V."/>
        </authorList>
    </citation>
    <scope>NUCLEOTIDE SEQUENCE</scope>
    <source>
        <strain evidence="5">AH 40177</strain>
    </source>
</reference>
<feature type="compositionally biased region" description="Polar residues" evidence="2">
    <location>
        <begin position="251"/>
        <end position="262"/>
    </location>
</feature>
<protein>
    <submittedName>
        <fullName evidence="5">Uncharacterized protein</fullName>
    </submittedName>
</protein>
<dbReference type="PANTHER" id="PTHR18806:SF4">
    <property type="entry name" value="RNA-BINDING PROTEIN 25"/>
    <property type="match status" value="1"/>
</dbReference>
<keyword evidence="1" id="KW-0694">RNA-binding</keyword>